<reference evidence="2 3" key="1">
    <citation type="submission" date="2024-09" db="EMBL/GenBank/DDBJ databases">
        <title>Chromosome-scale assembly of Riccia fluitans.</title>
        <authorList>
            <person name="Paukszto L."/>
            <person name="Sawicki J."/>
            <person name="Karawczyk K."/>
            <person name="Piernik-Szablinska J."/>
            <person name="Szczecinska M."/>
            <person name="Mazdziarz M."/>
        </authorList>
    </citation>
    <scope>NUCLEOTIDE SEQUENCE [LARGE SCALE GENOMIC DNA]</scope>
    <source>
        <strain evidence="2">Rf_01</strain>
        <tissue evidence="2">Aerial parts of the thallus</tissue>
    </source>
</reference>
<dbReference type="Proteomes" id="UP001605036">
    <property type="component" value="Unassembled WGS sequence"/>
</dbReference>
<feature type="region of interest" description="Disordered" evidence="1">
    <location>
        <begin position="140"/>
        <end position="178"/>
    </location>
</feature>
<gene>
    <name evidence="2" type="ORF">R1flu_019544</name>
</gene>
<evidence type="ECO:0000256" key="1">
    <source>
        <dbReference type="SAM" id="MobiDB-lite"/>
    </source>
</evidence>
<dbReference type="AlphaFoldDB" id="A0ABD1ZKI0"/>
<sequence length="178" mass="18525">MPEGLVSSGGVATQRRSDLPGLRLRTPCRPPERVPGRRVHQTILVTKVPDASSSAPLSRGSGPSFAVPHSFLALCRACAKLHLDRQTRQRVQPWTKPSPIAVGRVPTEWPTPALISSCSPSPVGTAPIVVGLAPNKWSAPVPNPAGVASSPRNLPSLAGTSPVLPVGFPAGTSPPQQV</sequence>
<proteinExistence type="predicted"/>
<name>A0ABD1ZKI0_9MARC</name>
<feature type="region of interest" description="Disordered" evidence="1">
    <location>
        <begin position="1"/>
        <end position="36"/>
    </location>
</feature>
<dbReference type="EMBL" id="JBHFFA010000001">
    <property type="protein sequence ID" value="KAL2651416.1"/>
    <property type="molecule type" value="Genomic_DNA"/>
</dbReference>
<accession>A0ABD1ZKI0</accession>
<keyword evidence="3" id="KW-1185">Reference proteome</keyword>
<evidence type="ECO:0000313" key="3">
    <source>
        <dbReference type="Proteomes" id="UP001605036"/>
    </source>
</evidence>
<organism evidence="2 3">
    <name type="scientific">Riccia fluitans</name>
    <dbReference type="NCBI Taxonomy" id="41844"/>
    <lineage>
        <taxon>Eukaryota</taxon>
        <taxon>Viridiplantae</taxon>
        <taxon>Streptophyta</taxon>
        <taxon>Embryophyta</taxon>
        <taxon>Marchantiophyta</taxon>
        <taxon>Marchantiopsida</taxon>
        <taxon>Marchantiidae</taxon>
        <taxon>Marchantiales</taxon>
        <taxon>Ricciaceae</taxon>
        <taxon>Riccia</taxon>
    </lineage>
</organism>
<comment type="caution">
    <text evidence="2">The sequence shown here is derived from an EMBL/GenBank/DDBJ whole genome shotgun (WGS) entry which is preliminary data.</text>
</comment>
<protein>
    <submittedName>
        <fullName evidence="2">Uncharacterized protein</fullName>
    </submittedName>
</protein>
<evidence type="ECO:0000313" key="2">
    <source>
        <dbReference type="EMBL" id="KAL2651416.1"/>
    </source>
</evidence>